<keyword evidence="1" id="KW-0378">Hydrolase</keyword>
<proteinExistence type="predicted"/>
<dbReference type="SUPFAM" id="SSF56784">
    <property type="entry name" value="HAD-like"/>
    <property type="match status" value="1"/>
</dbReference>
<evidence type="ECO:0000313" key="2">
    <source>
        <dbReference type="EMBL" id="KJC64312.1"/>
    </source>
</evidence>
<dbReference type="InterPro" id="IPR036412">
    <property type="entry name" value="HAD-like_sf"/>
</dbReference>
<dbReference type="RefSeq" id="WP_044440631.1">
    <property type="nucleotide sequence ID" value="NZ_FUYG01000001.1"/>
</dbReference>
<dbReference type="EMBL" id="JYFC01000003">
    <property type="protein sequence ID" value="KJC64312.1"/>
    <property type="molecule type" value="Genomic_DNA"/>
</dbReference>
<keyword evidence="3" id="KW-1185">Reference proteome</keyword>
<dbReference type="InterPro" id="IPR051540">
    <property type="entry name" value="S-2-haloacid_dehalogenase"/>
</dbReference>
<evidence type="ECO:0000256" key="1">
    <source>
        <dbReference type="ARBA" id="ARBA00022801"/>
    </source>
</evidence>
<protein>
    <submittedName>
        <fullName evidence="2">Uncharacterized protein</fullName>
    </submittedName>
</protein>
<dbReference type="Pfam" id="PF13242">
    <property type="entry name" value="Hydrolase_like"/>
    <property type="match status" value="1"/>
</dbReference>
<name>A0ABR5CFQ3_9MICO</name>
<organism evidence="2 3">
    <name type="scientific">Agreia bicolorata</name>
    <dbReference type="NCBI Taxonomy" id="110935"/>
    <lineage>
        <taxon>Bacteria</taxon>
        <taxon>Bacillati</taxon>
        <taxon>Actinomycetota</taxon>
        <taxon>Actinomycetes</taxon>
        <taxon>Micrococcales</taxon>
        <taxon>Microbacteriaceae</taxon>
        <taxon>Agreia</taxon>
    </lineage>
</organism>
<dbReference type="InterPro" id="IPR023214">
    <property type="entry name" value="HAD_sf"/>
</dbReference>
<sequence>MGIESCGGLDKLRFTGLLEVFDHICISERIGVQKPDGAAFRMLAASLGVEPGECLFVGDNPLHDIDGARAVGMTALLVDRYGAHREGIEGAVMEQLARGAL</sequence>
<dbReference type="NCBIfam" id="TIGR01549">
    <property type="entry name" value="HAD-SF-IA-v1"/>
    <property type="match status" value="1"/>
</dbReference>
<evidence type="ECO:0000313" key="3">
    <source>
        <dbReference type="Proteomes" id="UP000032503"/>
    </source>
</evidence>
<reference evidence="2 3" key="1">
    <citation type="journal article" date="2001" name="Int. J. Syst. Evol. Microbiol.">
        <title>Agreia bicolorata gen. nov., sp. nov., to accommodate actinobacteria isolated from narrow reed grass infected by the nematode Heteroanguina graminophila.</title>
        <authorList>
            <person name="Evtushenko L.I."/>
            <person name="Dorofeeva L.V."/>
            <person name="Dobrovolskaya T.G."/>
            <person name="Streshinskaya G.M."/>
            <person name="Subbotin S.A."/>
            <person name="Tiedje J.M."/>
        </authorList>
    </citation>
    <scope>NUCLEOTIDE SEQUENCE [LARGE SCALE GENOMIC DNA]</scope>
    <source>
        <strain evidence="2 3">VKM Ac-1804</strain>
    </source>
</reference>
<dbReference type="Proteomes" id="UP000032503">
    <property type="component" value="Unassembled WGS sequence"/>
</dbReference>
<dbReference type="InterPro" id="IPR006439">
    <property type="entry name" value="HAD-SF_hydro_IA"/>
</dbReference>
<dbReference type="PANTHER" id="PTHR43316:SF3">
    <property type="entry name" value="HALOACID DEHALOGENASE, TYPE II (AFU_ORTHOLOGUE AFUA_2G07750)-RELATED"/>
    <property type="match status" value="1"/>
</dbReference>
<gene>
    <name evidence="2" type="ORF">TZ00_07575</name>
</gene>
<dbReference type="NCBIfam" id="TIGR01509">
    <property type="entry name" value="HAD-SF-IA-v3"/>
    <property type="match status" value="1"/>
</dbReference>
<comment type="caution">
    <text evidence="2">The sequence shown here is derived from an EMBL/GenBank/DDBJ whole genome shotgun (WGS) entry which is preliminary data.</text>
</comment>
<dbReference type="Gene3D" id="3.40.50.1000">
    <property type="entry name" value="HAD superfamily/HAD-like"/>
    <property type="match status" value="1"/>
</dbReference>
<accession>A0ABR5CFQ3</accession>
<dbReference type="PANTHER" id="PTHR43316">
    <property type="entry name" value="HYDROLASE, HALOACID DELAHOGENASE-RELATED"/>
    <property type="match status" value="1"/>
</dbReference>